<dbReference type="RefSeq" id="WP_184846825.1">
    <property type="nucleotide sequence ID" value="NZ_JACHMN010000003.1"/>
</dbReference>
<evidence type="ECO:0000313" key="2">
    <source>
        <dbReference type="Proteomes" id="UP000587527"/>
    </source>
</evidence>
<protein>
    <submittedName>
        <fullName evidence="1">Uncharacterized protein</fullName>
    </submittedName>
</protein>
<name>A0A841C682_9ACTN</name>
<dbReference type="EMBL" id="JACHMN010000003">
    <property type="protein sequence ID" value="MBB5874592.1"/>
    <property type="molecule type" value="Genomic_DNA"/>
</dbReference>
<gene>
    <name evidence="1" type="ORF">F4553_008026</name>
</gene>
<accession>A0A841C682</accession>
<evidence type="ECO:0000313" key="1">
    <source>
        <dbReference type="EMBL" id="MBB5874592.1"/>
    </source>
</evidence>
<sequence>MPAARSTHHLKPAANVWTVTVAGPERHDGEGPYIWVVNAPDADTAEAIAENIHRTTQDVTDIEVISTQSGAPSADYVWSYNDMRGIPAKTIVLAPTQIRQIARVRLLYKRHDDLPTAEIFLLIADLMADQGYPL</sequence>
<reference evidence="1 2" key="1">
    <citation type="submission" date="2020-08" db="EMBL/GenBank/DDBJ databases">
        <title>Sequencing the genomes of 1000 actinobacteria strains.</title>
        <authorList>
            <person name="Klenk H.-P."/>
        </authorList>
    </citation>
    <scope>NUCLEOTIDE SEQUENCE [LARGE SCALE GENOMIC DNA]</scope>
    <source>
        <strain evidence="1 2">DSM 45362</strain>
    </source>
</reference>
<organism evidence="1 2">
    <name type="scientific">Allocatelliglobosispora scoriae</name>
    <dbReference type="NCBI Taxonomy" id="643052"/>
    <lineage>
        <taxon>Bacteria</taxon>
        <taxon>Bacillati</taxon>
        <taxon>Actinomycetota</taxon>
        <taxon>Actinomycetes</taxon>
        <taxon>Micromonosporales</taxon>
        <taxon>Micromonosporaceae</taxon>
        <taxon>Allocatelliglobosispora</taxon>
    </lineage>
</organism>
<dbReference type="Proteomes" id="UP000587527">
    <property type="component" value="Unassembled WGS sequence"/>
</dbReference>
<dbReference type="AlphaFoldDB" id="A0A841C682"/>
<comment type="caution">
    <text evidence="1">The sequence shown here is derived from an EMBL/GenBank/DDBJ whole genome shotgun (WGS) entry which is preliminary data.</text>
</comment>
<keyword evidence="2" id="KW-1185">Reference proteome</keyword>
<proteinExistence type="predicted"/>